<feature type="transmembrane region" description="Helical" evidence="12">
    <location>
        <begin position="394"/>
        <end position="413"/>
    </location>
</feature>
<dbReference type="GO" id="GO:0032049">
    <property type="term" value="P:cardiolipin biosynthetic process"/>
    <property type="evidence" value="ECO:0007669"/>
    <property type="project" value="TreeGrafter"/>
</dbReference>
<dbReference type="InterPro" id="IPR050324">
    <property type="entry name" value="CDP-alcohol_PTase-I"/>
</dbReference>
<keyword evidence="3 10" id="KW-0808">Transferase</keyword>
<keyword evidence="6" id="KW-0443">Lipid metabolism</keyword>
<evidence type="ECO:0000256" key="6">
    <source>
        <dbReference type="ARBA" id="ARBA00023098"/>
    </source>
</evidence>
<dbReference type="AlphaFoldDB" id="A0AAD5RHK3"/>
<evidence type="ECO:0000256" key="7">
    <source>
        <dbReference type="ARBA" id="ARBA00023136"/>
    </source>
</evidence>
<comment type="caution">
    <text evidence="13">The sequence shown here is derived from an EMBL/GenBank/DDBJ whole genome shotgun (WGS) entry which is preliminary data.</text>
</comment>
<dbReference type="InterPro" id="IPR048254">
    <property type="entry name" value="CDP_ALCOHOL_P_TRANSF_CS"/>
</dbReference>
<keyword evidence="4 12" id="KW-0812">Transmembrane</keyword>
<comment type="subcellular location">
    <subcellularLocation>
        <location evidence="1">Membrane</location>
        <topology evidence="1">Multi-pass membrane protein</topology>
    </subcellularLocation>
</comment>
<organism evidence="13 14">
    <name type="scientific">Zalerion maritima</name>
    <dbReference type="NCBI Taxonomy" id="339359"/>
    <lineage>
        <taxon>Eukaryota</taxon>
        <taxon>Fungi</taxon>
        <taxon>Dikarya</taxon>
        <taxon>Ascomycota</taxon>
        <taxon>Pezizomycotina</taxon>
        <taxon>Sordariomycetes</taxon>
        <taxon>Lulworthiomycetidae</taxon>
        <taxon>Lulworthiales</taxon>
        <taxon>Lulworthiaceae</taxon>
        <taxon>Zalerion</taxon>
    </lineage>
</organism>
<dbReference type="GO" id="GO:0005739">
    <property type="term" value="C:mitochondrion"/>
    <property type="evidence" value="ECO:0007669"/>
    <property type="project" value="TreeGrafter"/>
</dbReference>
<accession>A0AAD5RHK3</accession>
<dbReference type="FunFam" id="1.20.120.1760:FF:000017">
    <property type="entry name" value="Phosphatidyl synthase"/>
    <property type="match status" value="1"/>
</dbReference>
<dbReference type="GO" id="GO:0016020">
    <property type="term" value="C:membrane"/>
    <property type="evidence" value="ECO:0007669"/>
    <property type="project" value="UniProtKB-SubCell"/>
</dbReference>
<proteinExistence type="inferred from homology"/>
<protein>
    <recommendedName>
        <fullName evidence="15">Cardiolipin synthase</fullName>
    </recommendedName>
</protein>
<name>A0AAD5RHK3_9PEZI</name>
<dbReference type="InterPro" id="IPR000462">
    <property type="entry name" value="CDP-OH_P_trans"/>
</dbReference>
<evidence type="ECO:0008006" key="15">
    <source>
        <dbReference type="Google" id="ProtNLM"/>
    </source>
</evidence>
<evidence type="ECO:0000256" key="12">
    <source>
        <dbReference type="SAM" id="Phobius"/>
    </source>
</evidence>
<keyword evidence="9" id="KW-1208">Phospholipid metabolism</keyword>
<sequence length="429" mass="46228">MIGCAPSKNWKELLPLIPAVKPSLPPTGPAAWRSHLVPSCPFLDQTGSGNGRRGGPEAFVMLRSSSPAVSRAIAVSQRAQSSLRPCHPFRPCQQRQQAPCWSQMTHPLPGGRHARLWTQQSSAPTTPTATPSDYVALYLRGHGSAMSSPRRKPQSPLSFQSLYTTCSKSNTRKGPQSPHPGSTPAASRETPSLNEKTNHHNSPASGADVSSAEASSSPLAHENIYNIPNILTFSRLLLTPVIGYLVVEGSHPGIALSLFCYAGVTDLADGWIARRWKLRTVVGSVIDPMADKALMTVLTAALAAKGALPVWLAVIILGRDVGLAISAIYYRWISLPPPKTFARYWDFSLPSAEVRPTTISKYNTFLQLGLVGLTTAQPIIEPWTGVGLGGFLGIFQYVVAVTTVWSGASYVFSKDAVRILSQKSKSKRD</sequence>
<evidence type="ECO:0000256" key="11">
    <source>
        <dbReference type="SAM" id="MobiDB-lite"/>
    </source>
</evidence>
<evidence type="ECO:0000256" key="4">
    <source>
        <dbReference type="ARBA" id="ARBA00022692"/>
    </source>
</evidence>
<dbReference type="Pfam" id="PF01066">
    <property type="entry name" value="CDP-OH_P_transf"/>
    <property type="match status" value="1"/>
</dbReference>
<dbReference type="PANTHER" id="PTHR14269">
    <property type="entry name" value="CDP-DIACYLGLYCEROL--GLYCEROL-3-PHOSPHATE 3-PHOSPHATIDYLTRANSFERASE-RELATED"/>
    <property type="match status" value="1"/>
</dbReference>
<dbReference type="Proteomes" id="UP001201980">
    <property type="component" value="Unassembled WGS sequence"/>
</dbReference>
<evidence type="ECO:0000313" key="14">
    <source>
        <dbReference type="Proteomes" id="UP001201980"/>
    </source>
</evidence>
<keyword evidence="5 12" id="KW-1133">Transmembrane helix</keyword>
<evidence type="ECO:0000256" key="2">
    <source>
        <dbReference type="ARBA" id="ARBA00022516"/>
    </source>
</evidence>
<reference evidence="13" key="1">
    <citation type="submission" date="2022-07" db="EMBL/GenBank/DDBJ databases">
        <title>Draft genome sequence of Zalerion maritima ATCC 34329, a (micro)plastics degrading marine fungus.</title>
        <authorList>
            <person name="Paco A."/>
            <person name="Goncalves M.F.M."/>
            <person name="Rocha-Santos T.A.P."/>
            <person name="Alves A."/>
        </authorList>
    </citation>
    <scope>NUCLEOTIDE SEQUENCE</scope>
    <source>
        <strain evidence="13">ATCC 34329</strain>
    </source>
</reference>
<dbReference type="PANTHER" id="PTHR14269:SF60">
    <property type="entry name" value="CARDIOLIPIN SYNTHASE (CMP-FORMING)"/>
    <property type="match status" value="1"/>
</dbReference>
<comment type="similarity">
    <text evidence="10">Belongs to the CDP-alcohol phosphatidyltransferase class-I family.</text>
</comment>
<feature type="compositionally biased region" description="Polar residues" evidence="11">
    <location>
        <begin position="189"/>
        <end position="204"/>
    </location>
</feature>
<gene>
    <name evidence="13" type="ORF">MKZ38_008045</name>
</gene>
<evidence type="ECO:0000313" key="13">
    <source>
        <dbReference type="EMBL" id="KAJ2893983.1"/>
    </source>
</evidence>
<dbReference type="EMBL" id="JAKWBI020000543">
    <property type="protein sequence ID" value="KAJ2893983.1"/>
    <property type="molecule type" value="Genomic_DNA"/>
</dbReference>
<keyword evidence="2" id="KW-0444">Lipid biosynthesis</keyword>
<evidence type="ECO:0000256" key="5">
    <source>
        <dbReference type="ARBA" id="ARBA00022989"/>
    </source>
</evidence>
<dbReference type="PROSITE" id="PS00379">
    <property type="entry name" value="CDP_ALCOHOL_P_TRANSF"/>
    <property type="match status" value="1"/>
</dbReference>
<feature type="region of interest" description="Disordered" evidence="11">
    <location>
        <begin position="167"/>
        <end position="213"/>
    </location>
</feature>
<keyword evidence="14" id="KW-1185">Reference proteome</keyword>
<evidence type="ECO:0000256" key="8">
    <source>
        <dbReference type="ARBA" id="ARBA00023209"/>
    </source>
</evidence>
<dbReference type="GO" id="GO:0043337">
    <property type="term" value="F:cardiolipin synthase (CMP-forming)"/>
    <property type="evidence" value="ECO:0007669"/>
    <property type="project" value="TreeGrafter"/>
</dbReference>
<keyword evidence="8" id="KW-0594">Phospholipid biosynthesis</keyword>
<dbReference type="InterPro" id="IPR043130">
    <property type="entry name" value="CDP-OH_PTrfase_TM_dom"/>
</dbReference>
<evidence type="ECO:0000256" key="1">
    <source>
        <dbReference type="ARBA" id="ARBA00004141"/>
    </source>
</evidence>
<evidence type="ECO:0000256" key="3">
    <source>
        <dbReference type="ARBA" id="ARBA00022679"/>
    </source>
</evidence>
<evidence type="ECO:0000256" key="9">
    <source>
        <dbReference type="ARBA" id="ARBA00023264"/>
    </source>
</evidence>
<dbReference type="Gene3D" id="1.20.120.1760">
    <property type="match status" value="1"/>
</dbReference>
<evidence type="ECO:0000256" key="10">
    <source>
        <dbReference type="RuleBase" id="RU003750"/>
    </source>
</evidence>
<keyword evidence="7 12" id="KW-0472">Membrane</keyword>